<name>A0A0E9T5H7_ANGAN</name>
<protein>
    <submittedName>
        <fullName evidence="1">Uncharacterized protein</fullName>
    </submittedName>
</protein>
<sequence>MLLTLHCYVKFCCHYILNLYR</sequence>
<organism evidence="1">
    <name type="scientific">Anguilla anguilla</name>
    <name type="common">European freshwater eel</name>
    <name type="synonym">Muraena anguilla</name>
    <dbReference type="NCBI Taxonomy" id="7936"/>
    <lineage>
        <taxon>Eukaryota</taxon>
        <taxon>Metazoa</taxon>
        <taxon>Chordata</taxon>
        <taxon>Craniata</taxon>
        <taxon>Vertebrata</taxon>
        <taxon>Euteleostomi</taxon>
        <taxon>Actinopterygii</taxon>
        <taxon>Neopterygii</taxon>
        <taxon>Teleostei</taxon>
        <taxon>Anguilliformes</taxon>
        <taxon>Anguillidae</taxon>
        <taxon>Anguilla</taxon>
    </lineage>
</organism>
<evidence type="ECO:0000313" key="1">
    <source>
        <dbReference type="EMBL" id="JAH48901.1"/>
    </source>
</evidence>
<reference evidence="1" key="2">
    <citation type="journal article" date="2015" name="Fish Shellfish Immunol.">
        <title>Early steps in the European eel (Anguilla anguilla)-Vibrio vulnificus interaction in the gills: Role of the RtxA13 toxin.</title>
        <authorList>
            <person name="Callol A."/>
            <person name="Pajuelo D."/>
            <person name="Ebbesson L."/>
            <person name="Teles M."/>
            <person name="MacKenzie S."/>
            <person name="Amaro C."/>
        </authorList>
    </citation>
    <scope>NUCLEOTIDE SEQUENCE</scope>
</reference>
<reference evidence="1" key="1">
    <citation type="submission" date="2014-11" db="EMBL/GenBank/DDBJ databases">
        <authorList>
            <person name="Amaro Gonzalez C."/>
        </authorList>
    </citation>
    <scope>NUCLEOTIDE SEQUENCE</scope>
</reference>
<accession>A0A0E9T5H7</accession>
<dbReference type="EMBL" id="GBXM01059676">
    <property type="protein sequence ID" value="JAH48901.1"/>
    <property type="molecule type" value="Transcribed_RNA"/>
</dbReference>
<proteinExistence type="predicted"/>
<dbReference type="AlphaFoldDB" id="A0A0E9T5H7"/>